<feature type="compositionally biased region" description="Basic and acidic residues" evidence="1">
    <location>
        <begin position="60"/>
        <end position="71"/>
    </location>
</feature>
<dbReference type="EMBL" id="GG680905">
    <property type="protein sequence ID" value="EER06018.1"/>
    <property type="molecule type" value="Genomic_DNA"/>
</dbReference>
<evidence type="ECO:0000256" key="1">
    <source>
        <dbReference type="SAM" id="MobiDB-lite"/>
    </source>
</evidence>
<feature type="region of interest" description="Disordered" evidence="1">
    <location>
        <begin position="39"/>
        <end position="71"/>
    </location>
</feature>
<name>C5LB90_PERM5</name>
<proteinExistence type="predicted"/>
<reference evidence="2 3" key="1">
    <citation type="submission" date="2008-07" db="EMBL/GenBank/DDBJ databases">
        <authorList>
            <person name="El-Sayed N."/>
            <person name="Caler E."/>
            <person name="Inman J."/>
            <person name="Amedeo P."/>
            <person name="Hass B."/>
            <person name="Wortman J."/>
        </authorList>
    </citation>
    <scope>NUCLEOTIDE SEQUENCE [LARGE SCALE GENOMIC DNA]</scope>
    <source>
        <strain evidence="3">ATCC 50983 / TXsc</strain>
    </source>
</reference>
<accession>C5LB90</accession>
<evidence type="ECO:0000313" key="3">
    <source>
        <dbReference type="Proteomes" id="UP000007800"/>
    </source>
</evidence>
<dbReference type="AlphaFoldDB" id="C5LB90"/>
<dbReference type="RefSeq" id="XP_002774202.1">
    <property type="nucleotide sequence ID" value="XM_002774156.1"/>
</dbReference>
<organism evidence="3">
    <name type="scientific">Perkinsus marinus (strain ATCC 50983 / TXsc)</name>
    <dbReference type="NCBI Taxonomy" id="423536"/>
    <lineage>
        <taxon>Eukaryota</taxon>
        <taxon>Sar</taxon>
        <taxon>Alveolata</taxon>
        <taxon>Perkinsozoa</taxon>
        <taxon>Perkinsea</taxon>
        <taxon>Perkinsida</taxon>
        <taxon>Perkinsidae</taxon>
        <taxon>Perkinsus</taxon>
    </lineage>
</organism>
<sequence>MQDSSDAASIATLRNIAEIVSDDPIAEGGVLPADVTRTELQPSASSARAPRPAPFLPELQPRHTAEVKGPA</sequence>
<gene>
    <name evidence="2" type="ORF">Pmar_PMAR028206</name>
</gene>
<dbReference type="GeneID" id="9086957"/>
<protein>
    <submittedName>
        <fullName evidence="2">Uncharacterized protein</fullName>
    </submittedName>
</protein>
<evidence type="ECO:0000313" key="2">
    <source>
        <dbReference type="EMBL" id="EER06018.1"/>
    </source>
</evidence>
<keyword evidence="3" id="KW-1185">Reference proteome</keyword>
<dbReference type="Proteomes" id="UP000007800">
    <property type="component" value="Unassembled WGS sequence"/>
</dbReference>
<dbReference type="InParanoid" id="C5LB90"/>